<dbReference type="AlphaFoldDB" id="A0A0T5P8Z7"/>
<dbReference type="SUPFAM" id="SSF54637">
    <property type="entry name" value="Thioesterase/thiol ester dehydrase-isomerase"/>
    <property type="match status" value="1"/>
</dbReference>
<evidence type="ECO:0000313" key="5">
    <source>
        <dbReference type="Proteomes" id="UP000325785"/>
    </source>
</evidence>
<dbReference type="Gene3D" id="3.10.129.10">
    <property type="entry name" value="Hotdog Thioesterase"/>
    <property type="match status" value="1"/>
</dbReference>
<evidence type="ECO:0000259" key="1">
    <source>
        <dbReference type="Pfam" id="PF13452"/>
    </source>
</evidence>
<dbReference type="InterPro" id="IPR029069">
    <property type="entry name" value="HotDog_dom_sf"/>
</dbReference>
<sequence length="286" mass="31852">MDMLNTKAWEGRSQTEEGGITQAEAARIHATLGDPRDKAPRNGDPLPPLWHWFAFPPTTPMSELARDGHPMLGDFLPPLRLKRRMWASGKLTLGAPLRVGDPLKLRSTIARVIEKETRTGPMTIVSVDHTVISPRGPAIEERQDIVYLDIPDSFRPPKKQPMPEAPVLHTTHTISEPLLFRYSALTFNAHRIHYDLPYAQQVEHYPGLVIHGPLQATLLMQAACAHRGTRPTYFDFRGVHPMLLVPGDSPELDILATEDDCTSLSLFTGQAGHQGMQATAMWEGTQ</sequence>
<evidence type="ECO:0000313" key="4">
    <source>
        <dbReference type="Proteomes" id="UP000051401"/>
    </source>
</evidence>
<reference evidence="3 5" key="2">
    <citation type="submission" date="2018-08" db="EMBL/GenBank/DDBJ databases">
        <title>Genetic Globetrotter - A new plasmid hitch-hiking vast phylogenetic and geographic distances.</title>
        <authorList>
            <person name="Vollmers J."/>
            <person name="Petersen J."/>
        </authorList>
    </citation>
    <scope>NUCLEOTIDE SEQUENCE [LARGE SCALE GENOMIC DNA]</scope>
    <source>
        <strain evidence="3 5">DSM 26383</strain>
    </source>
</reference>
<feature type="domain" description="FAS1-like dehydratase" evidence="1">
    <location>
        <begin position="50"/>
        <end position="139"/>
    </location>
</feature>
<dbReference type="PANTHER" id="PTHR28152:SF1">
    <property type="entry name" value="HYDROXYACYL-THIOESTER DEHYDRATASE TYPE 2, MITOCHONDRIAL"/>
    <property type="match status" value="1"/>
</dbReference>
<dbReference type="EMBL" id="CP031598">
    <property type="protein sequence ID" value="QEW24433.1"/>
    <property type="molecule type" value="Genomic_DNA"/>
</dbReference>
<gene>
    <name evidence="3" type="ORF">RIdsm_00211</name>
    <name evidence="2" type="ORF">XM52_12460</name>
</gene>
<evidence type="ECO:0000313" key="2">
    <source>
        <dbReference type="EMBL" id="KRS17799.1"/>
    </source>
</evidence>
<keyword evidence="4" id="KW-1185">Reference proteome</keyword>
<dbReference type="PANTHER" id="PTHR28152">
    <property type="entry name" value="HYDROXYACYL-THIOESTER DEHYDRATASE TYPE 2, MITOCHONDRIAL"/>
    <property type="match status" value="1"/>
</dbReference>
<evidence type="ECO:0000313" key="3">
    <source>
        <dbReference type="EMBL" id="QEW24433.1"/>
    </source>
</evidence>
<name>A0A0T5P8Z7_9RHOB</name>
<dbReference type="Proteomes" id="UP000325785">
    <property type="component" value="Chromosome"/>
</dbReference>
<protein>
    <submittedName>
        <fullName evidence="2">Acyl dehydratase</fullName>
    </submittedName>
</protein>
<organism evidence="2 4">
    <name type="scientific">Roseovarius indicus</name>
    <dbReference type="NCBI Taxonomy" id="540747"/>
    <lineage>
        <taxon>Bacteria</taxon>
        <taxon>Pseudomonadati</taxon>
        <taxon>Pseudomonadota</taxon>
        <taxon>Alphaproteobacteria</taxon>
        <taxon>Rhodobacterales</taxon>
        <taxon>Roseobacteraceae</taxon>
        <taxon>Roseovarius</taxon>
    </lineage>
</organism>
<dbReference type="Pfam" id="PF13452">
    <property type="entry name" value="FAS1_DH_region"/>
    <property type="match status" value="1"/>
</dbReference>
<accession>A0A0T5P8Z7</accession>
<dbReference type="Proteomes" id="UP000051401">
    <property type="component" value="Unassembled WGS sequence"/>
</dbReference>
<proteinExistence type="predicted"/>
<dbReference type="InterPro" id="IPR052741">
    <property type="entry name" value="Mitochondrial_HTD2"/>
</dbReference>
<dbReference type="EMBL" id="LAXI01000006">
    <property type="protein sequence ID" value="KRS17799.1"/>
    <property type="molecule type" value="Genomic_DNA"/>
</dbReference>
<dbReference type="GO" id="GO:0019171">
    <property type="term" value="F:(3R)-hydroxyacyl-[acyl-carrier-protein] dehydratase activity"/>
    <property type="evidence" value="ECO:0007669"/>
    <property type="project" value="TreeGrafter"/>
</dbReference>
<dbReference type="STRING" id="540747.SAMN04488031_1073"/>
<dbReference type="InterPro" id="IPR039569">
    <property type="entry name" value="FAS1-like_DH_region"/>
</dbReference>
<reference evidence="2 4" key="1">
    <citation type="submission" date="2015-04" db="EMBL/GenBank/DDBJ databases">
        <title>The draft genome sequence of Roseovarius indicus B108T.</title>
        <authorList>
            <person name="Li G."/>
            <person name="Lai Q."/>
            <person name="Shao Z."/>
            <person name="Yan P."/>
        </authorList>
    </citation>
    <scope>NUCLEOTIDE SEQUENCE [LARGE SCALE GENOMIC DNA]</scope>
    <source>
        <strain evidence="2 4">B108</strain>
    </source>
</reference>
<dbReference type="RefSeq" id="WP_074940352.1">
    <property type="nucleotide sequence ID" value="NZ_CP031598.1"/>
</dbReference>
<dbReference type="PATRIC" id="fig|540747.5.peg.5471"/>
<dbReference type="KEGG" id="rid:RIdsm_00211"/>